<dbReference type="SUPFAM" id="SSF88946">
    <property type="entry name" value="Sigma2 domain of RNA polymerase sigma factors"/>
    <property type="match status" value="1"/>
</dbReference>
<evidence type="ECO:0000256" key="2">
    <source>
        <dbReference type="ARBA" id="ARBA00023015"/>
    </source>
</evidence>
<dbReference type="Gene3D" id="1.10.10.10">
    <property type="entry name" value="Winged helix-like DNA-binding domain superfamily/Winged helix DNA-binding domain"/>
    <property type="match status" value="1"/>
</dbReference>
<evidence type="ECO:0000313" key="8">
    <source>
        <dbReference type="EMBL" id="TXK01273.1"/>
    </source>
</evidence>
<dbReference type="Gene3D" id="1.10.1740.10">
    <property type="match status" value="1"/>
</dbReference>
<organism evidence="7 9">
    <name type="scientific">Flagellimonas pelagia</name>
    <dbReference type="NCBI Taxonomy" id="2306998"/>
    <lineage>
        <taxon>Bacteria</taxon>
        <taxon>Pseudomonadati</taxon>
        <taxon>Bacteroidota</taxon>
        <taxon>Flavobacteriia</taxon>
        <taxon>Flavobacteriales</taxon>
        <taxon>Flavobacteriaceae</taxon>
        <taxon>Flagellimonas</taxon>
    </lineage>
</organism>
<dbReference type="InterPro" id="IPR014284">
    <property type="entry name" value="RNA_pol_sigma-70_dom"/>
</dbReference>
<dbReference type="InterPro" id="IPR013249">
    <property type="entry name" value="RNA_pol_sigma70_r4_t2"/>
</dbReference>
<keyword evidence="2" id="KW-0805">Transcription regulation</keyword>
<proteinExistence type="inferred from homology"/>
<evidence type="ECO:0000256" key="3">
    <source>
        <dbReference type="ARBA" id="ARBA00023082"/>
    </source>
</evidence>
<gene>
    <name evidence="7" type="ORF">D2V05_00665</name>
    <name evidence="8" type="ORF">FQ017_00655</name>
</gene>
<evidence type="ECO:0000259" key="6">
    <source>
        <dbReference type="Pfam" id="PF08281"/>
    </source>
</evidence>
<dbReference type="EMBL" id="VNWK01000006">
    <property type="protein sequence ID" value="TXK01273.1"/>
    <property type="molecule type" value="Genomic_DNA"/>
</dbReference>
<evidence type="ECO:0000256" key="4">
    <source>
        <dbReference type="ARBA" id="ARBA00023163"/>
    </source>
</evidence>
<name>A0A3A1NQ59_9FLAO</name>
<keyword evidence="10" id="KW-1185">Reference proteome</keyword>
<sequence length="187" mass="22130">MIEYSYDKATPEKLAKMINQSDRNAFNSLFEMLWEPMYIYASSLIMDDSIAKDLVQEVWIDYWQRREAVEVENIKSYLFKAIRYKCYNALRDMKFNQTQIEAAHAVCINSEVEMEADVMDLSKRINETISSLPKRCQEVFILSRMNHINNKDIAEKLNISQRSVENQISFALRRLRKELSTVKSLFF</sequence>
<feature type="domain" description="RNA polymerase sigma factor 70 region 4 type 2" evidence="6">
    <location>
        <begin position="124"/>
        <end position="175"/>
    </location>
</feature>
<evidence type="ECO:0000313" key="10">
    <source>
        <dbReference type="Proteomes" id="UP000321621"/>
    </source>
</evidence>
<dbReference type="OrthoDB" id="665981at2"/>
<keyword evidence="3" id="KW-0731">Sigma factor</keyword>
<dbReference type="NCBIfam" id="TIGR02985">
    <property type="entry name" value="Sig70_bacteroi1"/>
    <property type="match status" value="1"/>
</dbReference>
<dbReference type="Pfam" id="PF08281">
    <property type="entry name" value="Sigma70_r4_2"/>
    <property type="match status" value="1"/>
</dbReference>
<dbReference type="Proteomes" id="UP000321621">
    <property type="component" value="Unassembled WGS sequence"/>
</dbReference>
<evidence type="ECO:0000313" key="7">
    <source>
        <dbReference type="EMBL" id="RIV47441.1"/>
    </source>
</evidence>
<dbReference type="InterPro" id="IPR014327">
    <property type="entry name" value="RNA_pol_sigma70_bacteroid"/>
</dbReference>
<dbReference type="NCBIfam" id="TIGR02937">
    <property type="entry name" value="sigma70-ECF"/>
    <property type="match status" value="1"/>
</dbReference>
<accession>A0A3A1NQ59</accession>
<dbReference type="PANTHER" id="PTHR43133:SF46">
    <property type="entry name" value="RNA POLYMERASE SIGMA-70 FACTOR ECF SUBFAMILY"/>
    <property type="match status" value="1"/>
</dbReference>
<dbReference type="AlphaFoldDB" id="A0A3A1NQ59"/>
<dbReference type="SUPFAM" id="SSF88659">
    <property type="entry name" value="Sigma3 and sigma4 domains of RNA polymerase sigma factors"/>
    <property type="match status" value="1"/>
</dbReference>
<dbReference type="PANTHER" id="PTHR43133">
    <property type="entry name" value="RNA POLYMERASE ECF-TYPE SIGMA FACTO"/>
    <property type="match status" value="1"/>
</dbReference>
<dbReference type="GO" id="GO:0003677">
    <property type="term" value="F:DNA binding"/>
    <property type="evidence" value="ECO:0007669"/>
    <property type="project" value="InterPro"/>
</dbReference>
<dbReference type="Pfam" id="PF04542">
    <property type="entry name" value="Sigma70_r2"/>
    <property type="match status" value="1"/>
</dbReference>
<dbReference type="Proteomes" id="UP000266691">
    <property type="component" value="Unassembled WGS sequence"/>
</dbReference>
<reference evidence="7 9" key="1">
    <citation type="submission" date="2018-08" db="EMBL/GenBank/DDBJ databases">
        <title>Proposal of Muricauda 72 sp.nov. and Muricauda NH166 sp.nov., isolated from seawater.</title>
        <authorList>
            <person name="Cheng H."/>
            <person name="Wu Y.-H."/>
            <person name="Guo L.-L."/>
            <person name="Xu X.-W."/>
        </authorList>
    </citation>
    <scope>NUCLEOTIDE SEQUENCE [LARGE SCALE GENOMIC DNA]</scope>
    <source>
        <strain evidence="7 9">72</strain>
    </source>
</reference>
<dbReference type="InterPro" id="IPR007627">
    <property type="entry name" value="RNA_pol_sigma70_r2"/>
</dbReference>
<evidence type="ECO:0000313" key="9">
    <source>
        <dbReference type="Proteomes" id="UP000266691"/>
    </source>
</evidence>
<dbReference type="RefSeq" id="WP_119645709.1">
    <property type="nucleotide sequence ID" value="NZ_QXFI01000006.1"/>
</dbReference>
<evidence type="ECO:0000259" key="5">
    <source>
        <dbReference type="Pfam" id="PF04542"/>
    </source>
</evidence>
<keyword evidence="4" id="KW-0804">Transcription</keyword>
<evidence type="ECO:0000256" key="1">
    <source>
        <dbReference type="ARBA" id="ARBA00010641"/>
    </source>
</evidence>
<dbReference type="InterPro" id="IPR039425">
    <property type="entry name" value="RNA_pol_sigma-70-like"/>
</dbReference>
<dbReference type="EMBL" id="QXFI01000006">
    <property type="protein sequence ID" value="RIV47441.1"/>
    <property type="molecule type" value="Genomic_DNA"/>
</dbReference>
<reference evidence="8 10" key="2">
    <citation type="submission" date="2019-07" db="EMBL/GenBank/DDBJ databases">
        <title>Draft genome of two Muricauda strains isolated from deep sea.</title>
        <authorList>
            <person name="Sun C."/>
        </authorList>
    </citation>
    <scope>NUCLEOTIDE SEQUENCE [LARGE SCALE GENOMIC DNA]</scope>
    <source>
        <strain evidence="8 10">72</strain>
    </source>
</reference>
<dbReference type="GO" id="GO:0006352">
    <property type="term" value="P:DNA-templated transcription initiation"/>
    <property type="evidence" value="ECO:0007669"/>
    <property type="project" value="InterPro"/>
</dbReference>
<feature type="domain" description="RNA polymerase sigma-70 region 2" evidence="5">
    <location>
        <begin position="40"/>
        <end position="92"/>
    </location>
</feature>
<protein>
    <submittedName>
        <fullName evidence="7">RNA polymerase sigma-70 factor</fullName>
    </submittedName>
</protein>
<dbReference type="InterPro" id="IPR036388">
    <property type="entry name" value="WH-like_DNA-bd_sf"/>
</dbReference>
<comment type="similarity">
    <text evidence="1">Belongs to the sigma-70 factor family. ECF subfamily.</text>
</comment>
<dbReference type="GO" id="GO:0016987">
    <property type="term" value="F:sigma factor activity"/>
    <property type="evidence" value="ECO:0007669"/>
    <property type="project" value="UniProtKB-KW"/>
</dbReference>
<dbReference type="InterPro" id="IPR013324">
    <property type="entry name" value="RNA_pol_sigma_r3/r4-like"/>
</dbReference>
<dbReference type="InterPro" id="IPR013325">
    <property type="entry name" value="RNA_pol_sigma_r2"/>
</dbReference>
<comment type="caution">
    <text evidence="7">The sequence shown here is derived from an EMBL/GenBank/DDBJ whole genome shotgun (WGS) entry which is preliminary data.</text>
</comment>